<dbReference type="OrthoDB" id="9801441at2"/>
<comment type="caution">
    <text evidence="4">The sequence shown here is derived from an EMBL/GenBank/DDBJ whole genome shotgun (WGS) entry which is preliminary data.</text>
</comment>
<dbReference type="AlphaFoldDB" id="A0A3E2TKP1"/>
<keyword evidence="2 4" id="KW-0067">ATP-binding</keyword>
<accession>A0A3E2TKP1</accession>
<sequence>MLTIKDLTINLREDDRVIIKDLDFVLNDGDKVGLIGEEGNGKSLLLKAIVNSKELESYCDVSGDIYKTNEILAYLSQSLDKKYYSLTTNEYFYKHIDFALIDYNKLYKYISEFNLPEDILSDKIKMENLSGGEKIKFMLLVEMLKNPTIFLFDEPSNDLDYDSLIWLENFMKELDIPLIFVSHDTKLLANVANKIIHLEQVKRRTEATHTISNNSYDDYVKKRSNFIDTEISRANKNREEFDKKLSKYEKVHDSVEHSLQSTKNDVEGRLLKEKMHTVKSIGRRLEKEEANLTQKPDYEEAIDIFFDEDIKVANGKQVLDYKLDELKAGDRILVKNIDLKVIGPEKICIVGKNGAGKTTLLKKIKNECQTLNLRVGYMPQSYSDFEKGDINAIEYLADSFTKDEQTKASNLLGSLNFKREEMFRKISDLSGGQKAKLFFAKMNLNKAEVLILDEPTRNLSPLSKPEIIEALKNYKGAIIAVSHDREFIDQVFDRVYELDKDGLSRKK</sequence>
<dbReference type="GO" id="GO:0005524">
    <property type="term" value="F:ATP binding"/>
    <property type="evidence" value="ECO:0007669"/>
    <property type="project" value="UniProtKB-KW"/>
</dbReference>
<proteinExistence type="predicted"/>
<evidence type="ECO:0000256" key="2">
    <source>
        <dbReference type="ARBA" id="ARBA00022840"/>
    </source>
</evidence>
<evidence type="ECO:0000259" key="3">
    <source>
        <dbReference type="PROSITE" id="PS50893"/>
    </source>
</evidence>
<keyword evidence="1" id="KW-0547">Nucleotide-binding</keyword>
<evidence type="ECO:0000256" key="1">
    <source>
        <dbReference type="ARBA" id="ARBA00022741"/>
    </source>
</evidence>
<evidence type="ECO:0000313" key="4">
    <source>
        <dbReference type="EMBL" id="RGB77949.1"/>
    </source>
</evidence>
<feature type="domain" description="ABC transporter" evidence="3">
    <location>
        <begin position="310"/>
        <end position="507"/>
    </location>
</feature>
<dbReference type="InterPro" id="IPR051309">
    <property type="entry name" value="ABCF_ATPase"/>
</dbReference>
<reference evidence="4 5" key="1">
    <citation type="submission" date="2018-08" db="EMBL/GenBank/DDBJ databases">
        <title>A genome reference for cultivated species of the human gut microbiota.</title>
        <authorList>
            <person name="Zou Y."/>
            <person name="Xue W."/>
            <person name="Luo G."/>
        </authorList>
    </citation>
    <scope>NUCLEOTIDE SEQUENCE [LARGE SCALE GENOMIC DNA]</scope>
    <source>
        <strain evidence="4 5">OF01-3</strain>
    </source>
</reference>
<dbReference type="CDD" id="cd03221">
    <property type="entry name" value="ABCF_EF-3"/>
    <property type="match status" value="1"/>
</dbReference>
<keyword evidence="5" id="KW-1185">Reference proteome</keyword>
<dbReference type="PROSITE" id="PS50893">
    <property type="entry name" value="ABC_TRANSPORTER_2"/>
    <property type="match status" value="2"/>
</dbReference>
<dbReference type="GO" id="GO:0016887">
    <property type="term" value="F:ATP hydrolysis activity"/>
    <property type="evidence" value="ECO:0007669"/>
    <property type="project" value="InterPro"/>
</dbReference>
<dbReference type="PANTHER" id="PTHR42855:SF2">
    <property type="entry name" value="DRUG RESISTANCE ABC TRANSPORTER,ATP-BINDING PROTEIN"/>
    <property type="match status" value="1"/>
</dbReference>
<dbReference type="PANTHER" id="PTHR42855">
    <property type="entry name" value="ABC TRANSPORTER ATP-BINDING SUBUNIT"/>
    <property type="match status" value="1"/>
</dbReference>
<dbReference type="SMART" id="SM00382">
    <property type="entry name" value="AAA"/>
    <property type="match status" value="2"/>
</dbReference>
<dbReference type="Gene3D" id="3.40.50.300">
    <property type="entry name" value="P-loop containing nucleotide triphosphate hydrolases"/>
    <property type="match status" value="2"/>
</dbReference>
<protein>
    <submittedName>
        <fullName evidence="4">ABC transporter ATP-binding protein</fullName>
    </submittedName>
</protein>
<gene>
    <name evidence="4" type="ORF">DXA39_00400</name>
</gene>
<organism evidence="4 5">
    <name type="scientific">Anaerococcus nagyae</name>
    <dbReference type="NCBI Taxonomy" id="1755241"/>
    <lineage>
        <taxon>Bacteria</taxon>
        <taxon>Bacillati</taxon>
        <taxon>Bacillota</taxon>
        <taxon>Tissierellia</taxon>
        <taxon>Tissierellales</taxon>
        <taxon>Peptoniphilaceae</taxon>
        <taxon>Anaerococcus</taxon>
    </lineage>
</organism>
<feature type="domain" description="ABC transporter" evidence="3">
    <location>
        <begin position="2"/>
        <end position="225"/>
    </location>
</feature>
<dbReference type="Pfam" id="PF00005">
    <property type="entry name" value="ABC_tran"/>
    <property type="match status" value="2"/>
</dbReference>
<dbReference type="SUPFAM" id="SSF52540">
    <property type="entry name" value="P-loop containing nucleoside triphosphate hydrolases"/>
    <property type="match status" value="2"/>
</dbReference>
<dbReference type="InterPro" id="IPR027417">
    <property type="entry name" value="P-loop_NTPase"/>
</dbReference>
<dbReference type="InterPro" id="IPR003439">
    <property type="entry name" value="ABC_transporter-like_ATP-bd"/>
</dbReference>
<dbReference type="Proteomes" id="UP000261011">
    <property type="component" value="Unassembled WGS sequence"/>
</dbReference>
<name>A0A3E2TKP1_9FIRM</name>
<dbReference type="EMBL" id="QVEU01000001">
    <property type="protein sequence ID" value="RGB77949.1"/>
    <property type="molecule type" value="Genomic_DNA"/>
</dbReference>
<dbReference type="InterPro" id="IPR003593">
    <property type="entry name" value="AAA+_ATPase"/>
</dbReference>
<evidence type="ECO:0000313" key="5">
    <source>
        <dbReference type="Proteomes" id="UP000261011"/>
    </source>
</evidence>
<dbReference type="RefSeq" id="WP_117520016.1">
    <property type="nucleotide sequence ID" value="NZ_QVEU01000001.1"/>
</dbReference>